<dbReference type="PANTHER" id="PTHR36452:SF1">
    <property type="entry name" value="DUF2461 DOMAIN-CONTAINING PROTEIN"/>
    <property type="match status" value="1"/>
</dbReference>
<dbReference type="Pfam" id="PF09365">
    <property type="entry name" value="DUF2461"/>
    <property type="match status" value="1"/>
</dbReference>
<accession>A0A6S6TVM9</accession>
<evidence type="ECO:0008006" key="2">
    <source>
        <dbReference type="Google" id="ProtNLM"/>
    </source>
</evidence>
<dbReference type="PANTHER" id="PTHR36452">
    <property type="entry name" value="CHROMOSOME 12, WHOLE GENOME SHOTGUN SEQUENCE"/>
    <property type="match status" value="1"/>
</dbReference>
<name>A0A6S6TVM9_9BACT</name>
<dbReference type="PIRSF" id="PIRSF028451">
    <property type="entry name" value="UCP028451"/>
    <property type="match status" value="1"/>
</dbReference>
<organism evidence="1">
    <name type="scientific">uncultured Aureispira sp</name>
    <dbReference type="NCBI Taxonomy" id="1331704"/>
    <lineage>
        <taxon>Bacteria</taxon>
        <taxon>Pseudomonadati</taxon>
        <taxon>Bacteroidota</taxon>
        <taxon>Saprospiria</taxon>
        <taxon>Saprospirales</taxon>
        <taxon>Saprospiraceae</taxon>
        <taxon>Aureispira</taxon>
        <taxon>environmental samples</taxon>
    </lineage>
</organism>
<dbReference type="AlphaFoldDB" id="A0A6S6TVM9"/>
<reference evidence="1" key="1">
    <citation type="submission" date="2020-01" db="EMBL/GenBank/DDBJ databases">
        <authorList>
            <person name="Meier V. D."/>
            <person name="Meier V D."/>
        </authorList>
    </citation>
    <scope>NUCLEOTIDE SEQUENCE</scope>
    <source>
        <strain evidence="1">HLG_WM_MAG_10</strain>
    </source>
</reference>
<protein>
    <recommendedName>
        <fullName evidence="2">TIGR02453 family protein</fullName>
    </recommendedName>
</protein>
<gene>
    <name evidence="1" type="ORF">HELGO_WM17958</name>
</gene>
<evidence type="ECO:0000313" key="1">
    <source>
        <dbReference type="EMBL" id="CAA6820218.1"/>
    </source>
</evidence>
<dbReference type="EMBL" id="CACVAQ010000282">
    <property type="protein sequence ID" value="CAA6820218.1"/>
    <property type="molecule type" value="Genomic_DNA"/>
</dbReference>
<sequence length="251" mass="29369">MPFSILKNSIPLIIPLLTSTSKTMPYFTEGFNDFFKGLAPNNHKDWFHENKKTYEREVKKAFAKFLTDLIQNIREKYDPELELEVKNAVFRINRDIRFSKDKTPYKMHVSAVVSRAGRKDMQLPGMYIQFGVGEIWLGGGMYRPEKENLQLIREHIARNPAKVKKLKANKAFKAIYTAIQGEKNKRIPKDFKEAVLTEPLIANKQFYFMAQYEDDESLLLKEDLMAWVLEHYEAGLAWNQFFVEAMSVEQD</sequence>
<dbReference type="InterPro" id="IPR015996">
    <property type="entry name" value="UCP028451"/>
</dbReference>
<dbReference type="InterPro" id="IPR012808">
    <property type="entry name" value="CHP02453"/>
</dbReference>
<proteinExistence type="predicted"/>
<dbReference type="NCBIfam" id="TIGR02453">
    <property type="entry name" value="TIGR02453 family protein"/>
    <property type="match status" value="1"/>
</dbReference>